<keyword evidence="2" id="KW-1185">Reference proteome</keyword>
<dbReference type="OrthoDB" id="10494557at2759"/>
<accession>A0A395NAD3</accession>
<comment type="caution">
    <text evidence="1">The sequence shown here is derived from an EMBL/GenBank/DDBJ whole genome shotgun (WGS) entry which is preliminary data.</text>
</comment>
<dbReference type="Proteomes" id="UP000266272">
    <property type="component" value="Unassembled WGS sequence"/>
</dbReference>
<sequence>MGVVVDIARRSEGVDAEEAMNLTSGAGDGEEGISLSSRAIVRNVSKMLWKLSWRRRRRMCYISRPFCPQMLVVYMPMPLAVLEGSRCRAAELGEACVADADPIVAEVLPFRFQQFRGFSAEKLCRAD</sequence>
<evidence type="ECO:0000313" key="1">
    <source>
        <dbReference type="EMBL" id="RFU73072.1"/>
    </source>
</evidence>
<dbReference type="AlphaFoldDB" id="A0A395NAD3"/>
<gene>
    <name evidence="1" type="ORF">TARUN_9182</name>
</gene>
<evidence type="ECO:0000313" key="2">
    <source>
        <dbReference type="Proteomes" id="UP000266272"/>
    </source>
</evidence>
<proteinExistence type="predicted"/>
<reference evidence="1 2" key="1">
    <citation type="journal article" date="2018" name="PLoS Pathog.">
        <title>Evolution of structural diversity of trichothecenes, a family of toxins produced by plant pathogenic and entomopathogenic fungi.</title>
        <authorList>
            <person name="Proctor R.H."/>
            <person name="McCormick S.P."/>
            <person name="Kim H.S."/>
            <person name="Cardoza R.E."/>
            <person name="Stanley A.M."/>
            <person name="Lindo L."/>
            <person name="Kelly A."/>
            <person name="Brown D.W."/>
            <person name="Lee T."/>
            <person name="Vaughan M.M."/>
            <person name="Alexander N.J."/>
            <person name="Busman M."/>
            <person name="Gutierrez S."/>
        </authorList>
    </citation>
    <scope>NUCLEOTIDE SEQUENCE [LARGE SCALE GENOMIC DNA]</scope>
    <source>
        <strain evidence="1 2">IBT 40837</strain>
    </source>
</reference>
<protein>
    <submittedName>
        <fullName evidence="1">Uncharacterized protein</fullName>
    </submittedName>
</protein>
<dbReference type="EMBL" id="PXOA01000707">
    <property type="protein sequence ID" value="RFU73072.1"/>
    <property type="molecule type" value="Genomic_DNA"/>
</dbReference>
<name>A0A395NAD3_TRIAR</name>
<organism evidence="1 2">
    <name type="scientific">Trichoderma arundinaceum</name>
    <dbReference type="NCBI Taxonomy" id="490622"/>
    <lineage>
        <taxon>Eukaryota</taxon>
        <taxon>Fungi</taxon>
        <taxon>Dikarya</taxon>
        <taxon>Ascomycota</taxon>
        <taxon>Pezizomycotina</taxon>
        <taxon>Sordariomycetes</taxon>
        <taxon>Hypocreomycetidae</taxon>
        <taxon>Hypocreales</taxon>
        <taxon>Hypocreaceae</taxon>
        <taxon>Trichoderma</taxon>
    </lineage>
</organism>